<dbReference type="PANTHER" id="PTHR40841">
    <property type="entry name" value="SIDEROPHORE TRIACETYLFUSARININE C ESTERASE"/>
    <property type="match status" value="1"/>
</dbReference>
<dbReference type="AlphaFoldDB" id="A0A8X8FS22"/>
<dbReference type="PANTHER" id="PTHR40841:SF2">
    <property type="entry name" value="SIDEROPHORE-DEGRADING ESTERASE (EUROFUNG)"/>
    <property type="match status" value="1"/>
</dbReference>
<evidence type="ECO:0000313" key="4">
    <source>
        <dbReference type="EMBL" id="MBD7954946.1"/>
    </source>
</evidence>
<keyword evidence="5" id="KW-1185">Reference proteome</keyword>
<organism evidence="4 5">
    <name type="scientific">Stenotrophomonas lacuserhaii</name>
    <dbReference type="NCBI Taxonomy" id="2760084"/>
    <lineage>
        <taxon>Bacteria</taxon>
        <taxon>Pseudomonadati</taxon>
        <taxon>Pseudomonadota</taxon>
        <taxon>Gammaproteobacteria</taxon>
        <taxon>Lysobacterales</taxon>
        <taxon>Lysobacteraceae</taxon>
        <taxon>Stenotrophomonas</taxon>
    </lineage>
</organism>
<accession>A0A8X8FS22</accession>
<proteinExistence type="inferred from homology"/>
<feature type="signal peptide" evidence="3">
    <location>
        <begin position="1"/>
        <end position="20"/>
    </location>
</feature>
<sequence length="300" mass="33287">MMRLLVSTLFAVLLVGGASAGERAPAQRGHGQPYEIIGSQVWDVPDPASGRDYQVFVQLPASYEKEPARRYPVLYVTDADYAFPVLRQVGRRLGSSVQEFILVGVSYAVGEEGMPSRRRDYTPTVNGAEGAPAEAVHGGGAAHAAYLRDQVLPFVASRFRTDETQRLFLGHSYGALLGTQILLSEPSLFAGYVLGSPSYWFDQHVMERMEQASAATLKDMPAKVYFYIGEYEAKRVGDPRYLQDDDMVEDARRMERTLRSRGYPSLVMRLDVLNDEDHLSIAPRGFTLGLRYLLPGKSAP</sequence>
<dbReference type="RefSeq" id="WP_191771037.1">
    <property type="nucleotide sequence ID" value="NZ_JACSQS010000012.1"/>
</dbReference>
<dbReference type="GO" id="GO:0016788">
    <property type="term" value="F:hydrolase activity, acting on ester bonds"/>
    <property type="evidence" value="ECO:0007669"/>
    <property type="project" value="TreeGrafter"/>
</dbReference>
<dbReference type="Proteomes" id="UP000636938">
    <property type="component" value="Unassembled WGS sequence"/>
</dbReference>
<comment type="caution">
    <text evidence="4">The sequence shown here is derived from an EMBL/GenBank/DDBJ whole genome shotgun (WGS) entry which is preliminary data.</text>
</comment>
<evidence type="ECO:0000256" key="3">
    <source>
        <dbReference type="SAM" id="SignalP"/>
    </source>
</evidence>
<reference evidence="4 5" key="1">
    <citation type="submission" date="2020-08" db="EMBL/GenBank/DDBJ databases">
        <title>A Genomic Blueprint of the Chicken Gut Microbiome.</title>
        <authorList>
            <person name="Gilroy R."/>
            <person name="Ravi A."/>
            <person name="Getino M."/>
            <person name="Pursley I."/>
            <person name="Horton D.L."/>
            <person name="Alikhan N.-F."/>
            <person name="Baker D."/>
            <person name="Gharbi K."/>
            <person name="Hall N."/>
            <person name="Watson M."/>
            <person name="Adriaenssens E.M."/>
            <person name="Foster-Nyarko E."/>
            <person name="Jarju S."/>
            <person name="Secka A."/>
            <person name="Antonio M."/>
            <person name="Oren A."/>
            <person name="Chaudhuri R."/>
            <person name="La Ragione R.M."/>
            <person name="Hildebrand F."/>
            <person name="Pallen M.J."/>
        </authorList>
    </citation>
    <scope>NUCLEOTIDE SEQUENCE [LARGE SCALE GENOMIC DNA]</scope>
    <source>
        <strain evidence="4 5">Sa5BUN4</strain>
    </source>
</reference>
<keyword evidence="3" id="KW-0732">Signal</keyword>
<dbReference type="Pfam" id="PF00756">
    <property type="entry name" value="Esterase"/>
    <property type="match status" value="1"/>
</dbReference>
<comment type="similarity">
    <text evidence="1">Belongs to the esterase D family.</text>
</comment>
<evidence type="ECO:0000256" key="2">
    <source>
        <dbReference type="ARBA" id="ARBA00022801"/>
    </source>
</evidence>
<dbReference type="InterPro" id="IPR052558">
    <property type="entry name" value="Siderophore_Hydrolase_D"/>
</dbReference>
<feature type="chain" id="PRO_5036465933" evidence="3">
    <location>
        <begin position="21"/>
        <end position="300"/>
    </location>
</feature>
<protein>
    <submittedName>
        <fullName evidence="4">Alpha/beta hydrolase</fullName>
    </submittedName>
</protein>
<dbReference type="InterPro" id="IPR000801">
    <property type="entry name" value="Esterase-like"/>
</dbReference>
<evidence type="ECO:0000256" key="1">
    <source>
        <dbReference type="ARBA" id="ARBA00005622"/>
    </source>
</evidence>
<evidence type="ECO:0000313" key="5">
    <source>
        <dbReference type="Proteomes" id="UP000636938"/>
    </source>
</evidence>
<dbReference type="InterPro" id="IPR029058">
    <property type="entry name" value="AB_hydrolase_fold"/>
</dbReference>
<dbReference type="Gene3D" id="3.40.50.1820">
    <property type="entry name" value="alpha/beta hydrolase"/>
    <property type="match status" value="1"/>
</dbReference>
<name>A0A8X8FS22_9GAMM</name>
<dbReference type="SUPFAM" id="SSF53474">
    <property type="entry name" value="alpha/beta-Hydrolases"/>
    <property type="match status" value="1"/>
</dbReference>
<dbReference type="EMBL" id="JACSQS010000012">
    <property type="protein sequence ID" value="MBD7954946.1"/>
    <property type="molecule type" value="Genomic_DNA"/>
</dbReference>
<keyword evidence="2 4" id="KW-0378">Hydrolase</keyword>
<gene>
    <name evidence="4" type="ORF">H9654_12130</name>
</gene>